<dbReference type="OrthoDB" id="9786954at2"/>
<keyword evidence="8 9" id="KW-0413">Isomerase</keyword>
<comment type="similarity">
    <text evidence="9">Belongs to the TrpF family.</text>
</comment>
<dbReference type="Gene3D" id="3.20.20.70">
    <property type="entry name" value="Aldolase class I"/>
    <property type="match status" value="1"/>
</dbReference>
<accession>A0A0F5YE41</accession>
<evidence type="ECO:0000256" key="7">
    <source>
        <dbReference type="ARBA" id="ARBA00023141"/>
    </source>
</evidence>
<sequence length="218" mass="23143">MEPTPKPRVKICCISRVVEAKMAVKAGASALGLVSAMPSGPGVISEELIAEIATIIPPGVASFLLTSQQDTLSIINQQKRCRVNTIQLCDSLSIESYPILREAMPGVALVQVIHVTGEASIEEAVRVAPQVNAILLDSGNPTLSVKQLGGTGRVHDWQISRKIRELVNVPVFLAGGLNADNVSAAVQTVAPFGLDVCNGVRTEGQLDEHKLAQFFSQI</sequence>
<dbReference type="InterPro" id="IPR001240">
    <property type="entry name" value="PRAI_dom"/>
</dbReference>
<keyword evidence="7 9" id="KW-0057">Aromatic amino acid biosynthesis</keyword>
<dbReference type="InterPro" id="IPR011060">
    <property type="entry name" value="RibuloseP-bd_barrel"/>
</dbReference>
<dbReference type="UniPathway" id="UPA00035">
    <property type="reaction ID" value="UER00042"/>
</dbReference>
<gene>
    <name evidence="9" type="primary">trpF</name>
    <name evidence="11" type="ORF">WN50_16025</name>
</gene>
<dbReference type="GO" id="GO:0004640">
    <property type="term" value="F:phosphoribosylanthranilate isomerase activity"/>
    <property type="evidence" value="ECO:0007669"/>
    <property type="project" value="UniProtKB-UniRule"/>
</dbReference>
<evidence type="ECO:0000256" key="4">
    <source>
        <dbReference type="ARBA" id="ARBA00022272"/>
    </source>
</evidence>
<comment type="pathway">
    <text evidence="2 9">Amino-acid biosynthesis; L-tryptophan biosynthesis; L-tryptophan from chorismate: step 3/5.</text>
</comment>
<evidence type="ECO:0000256" key="8">
    <source>
        <dbReference type="ARBA" id="ARBA00023235"/>
    </source>
</evidence>
<dbReference type="Proteomes" id="UP000033607">
    <property type="component" value="Unassembled WGS sequence"/>
</dbReference>
<dbReference type="EMBL" id="LATL02000095">
    <property type="protein sequence ID" value="KKD37121.1"/>
    <property type="molecule type" value="Genomic_DNA"/>
</dbReference>
<protein>
    <recommendedName>
        <fullName evidence="4 9">N-(5'-phosphoribosyl)anthranilate isomerase</fullName>
        <shortName evidence="9">PRAI</shortName>
        <ecNumber evidence="3 9">5.3.1.24</ecNumber>
    </recommendedName>
</protein>
<dbReference type="HAMAP" id="MF_00135">
    <property type="entry name" value="PRAI"/>
    <property type="match status" value="1"/>
</dbReference>
<dbReference type="RefSeq" id="WP_046279569.1">
    <property type="nucleotide sequence ID" value="NZ_LATL02000095.1"/>
</dbReference>
<comment type="catalytic activity">
    <reaction evidence="1 9">
        <text>N-(5-phospho-beta-D-ribosyl)anthranilate = 1-(2-carboxyphenylamino)-1-deoxy-D-ribulose 5-phosphate</text>
        <dbReference type="Rhea" id="RHEA:21540"/>
        <dbReference type="ChEBI" id="CHEBI:18277"/>
        <dbReference type="ChEBI" id="CHEBI:58613"/>
        <dbReference type="EC" id="5.3.1.24"/>
    </reaction>
</comment>
<keyword evidence="6 9" id="KW-0822">Tryptophan biosynthesis</keyword>
<dbReference type="PATRIC" id="fig|1637645.4.peg.1951"/>
<dbReference type="AlphaFoldDB" id="A0A0F5YE41"/>
<feature type="domain" description="N-(5'phosphoribosyl) anthranilate isomerase (PRAI)" evidence="10">
    <location>
        <begin position="9"/>
        <end position="216"/>
    </location>
</feature>
<dbReference type="SUPFAM" id="SSF51366">
    <property type="entry name" value="Ribulose-phoshate binding barrel"/>
    <property type="match status" value="1"/>
</dbReference>
<dbReference type="PANTHER" id="PTHR42894:SF1">
    <property type="entry name" value="N-(5'-PHOSPHORIBOSYL)ANTHRANILATE ISOMERASE"/>
    <property type="match status" value="1"/>
</dbReference>
<reference evidence="11 12" key="1">
    <citation type="submission" date="2015-06" db="EMBL/GenBank/DDBJ databases">
        <title>Draft genome assembly of filamentous brackish cyanobacterium Limnoraphis robusta strain CS-951.</title>
        <authorList>
            <person name="Willis A."/>
            <person name="Parks M."/>
            <person name="Burford M.A."/>
        </authorList>
    </citation>
    <scope>NUCLEOTIDE SEQUENCE [LARGE SCALE GENOMIC DNA]</scope>
    <source>
        <strain evidence="11 12">CS-951</strain>
    </source>
</reference>
<evidence type="ECO:0000256" key="3">
    <source>
        <dbReference type="ARBA" id="ARBA00012572"/>
    </source>
</evidence>
<evidence type="ECO:0000259" key="10">
    <source>
        <dbReference type="Pfam" id="PF00697"/>
    </source>
</evidence>
<proteinExistence type="inferred from homology"/>
<organism evidence="11 12">
    <name type="scientific">Limnoraphis robusta CS-951</name>
    <dbReference type="NCBI Taxonomy" id="1637645"/>
    <lineage>
        <taxon>Bacteria</taxon>
        <taxon>Bacillati</taxon>
        <taxon>Cyanobacteriota</taxon>
        <taxon>Cyanophyceae</taxon>
        <taxon>Oscillatoriophycideae</taxon>
        <taxon>Oscillatoriales</taxon>
        <taxon>Sirenicapillariaceae</taxon>
        <taxon>Limnoraphis</taxon>
    </lineage>
</organism>
<evidence type="ECO:0000256" key="5">
    <source>
        <dbReference type="ARBA" id="ARBA00022605"/>
    </source>
</evidence>
<dbReference type="InterPro" id="IPR013785">
    <property type="entry name" value="Aldolase_TIM"/>
</dbReference>
<dbReference type="PANTHER" id="PTHR42894">
    <property type="entry name" value="N-(5'-PHOSPHORIBOSYL)ANTHRANILATE ISOMERASE"/>
    <property type="match status" value="1"/>
</dbReference>
<dbReference type="CDD" id="cd00405">
    <property type="entry name" value="PRAI"/>
    <property type="match status" value="1"/>
</dbReference>
<evidence type="ECO:0000313" key="11">
    <source>
        <dbReference type="EMBL" id="KKD37121.1"/>
    </source>
</evidence>
<dbReference type="Pfam" id="PF00697">
    <property type="entry name" value="PRAI"/>
    <property type="match status" value="1"/>
</dbReference>
<evidence type="ECO:0000256" key="2">
    <source>
        <dbReference type="ARBA" id="ARBA00004664"/>
    </source>
</evidence>
<comment type="caution">
    <text evidence="11">The sequence shown here is derived from an EMBL/GenBank/DDBJ whole genome shotgun (WGS) entry which is preliminary data.</text>
</comment>
<evidence type="ECO:0000256" key="1">
    <source>
        <dbReference type="ARBA" id="ARBA00001164"/>
    </source>
</evidence>
<dbReference type="EC" id="5.3.1.24" evidence="3 9"/>
<keyword evidence="5 9" id="KW-0028">Amino-acid biosynthesis</keyword>
<evidence type="ECO:0000313" key="12">
    <source>
        <dbReference type="Proteomes" id="UP000033607"/>
    </source>
</evidence>
<dbReference type="InterPro" id="IPR044643">
    <property type="entry name" value="TrpF_fam"/>
</dbReference>
<name>A0A0F5YE41_9CYAN</name>
<evidence type="ECO:0000256" key="9">
    <source>
        <dbReference type="HAMAP-Rule" id="MF_00135"/>
    </source>
</evidence>
<evidence type="ECO:0000256" key="6">
    <source>
        <dbReference type="ARBA" id="ARBA00022822"/>
    </source>
</evidence>
<dbReference type="GO" id="GO:0000162">
    <property type="term" value="P:L-tryptophan biosynthetic process"/>
    <property type="evidence" value="ECO:0007669"/>
    <property type="project" value="UniProtKB-UniRule"/>
</dbReference>